<dbReference type="Pfam" id="PF04961">
    <property type="entry name" value="FTCD_C"/>
    <property type="match status" value="1"/>
</dbReference>
<accession>A0A8A0RMT7</accession>
<reference evidence="2" key="1">
    <citation type="submission" date="2020-07" db="EMBL/GenBank/DDBJ databases">
        <title>Koleobacter methoxysyntrophicus gen. nov., sp. nov., a novel anaerobic bacterium isolated from deep subsurface oil field and proposal of Koleobacterales ord. nov. in the phylum Firmicutes.</title>
        <authorList>
            <person name="Sakamoto S."/>
            <person name="Tamaki H."/>
        </authorList>
    </citation>
    <scope>NUCLEOTIDE SEQUENCE</scope>
    <source>
        <strain evidence="2">NRmbB1</strain>
    </source>
</reference>
<dbReference type="InterPro" id="IPR007044">
    <property type="entry name" value="Cyclodeamin/CycHdrlase"/>
</dbReference>
<evidence type="ECO:0000313" key="3">
    <source>
        <dbReference type="Proteomes" id="UP000662904"/>
    </source>
</evidence>
<evidence type="ECO:0000259" key="1">
    <source>
        <dbReference type="Pfam" id="PF04961"/>
    </source>
</evidence>
<dbReference type="Gene3D" id="1.20.120.680">
    <property type="entry name" value="Formiminotetrahydrofolate cyclodeaminase monomer, up-and-down helical bundle"/>
    <property type="match status" value="1"/>
</dbReference>
<dbReference type="SUPFAM" id="SSF101262">
    <property type="entry name" value="Methenyltetrahydrofolate cyclohydrolase-like"/>
    <property type="match status" value="1"/>
</dbReference>
<dbReference type="Proteomes" id="UP000662904">
    <property type="component" value="Chromosome"/>
</dbReference>
<dbReference type="GO" id="GO:0004477">
    <property type="term" value="F:methenyltetrahydrofolate cyclohydrolase activity"/>
    <property type="evidence" value="ECO:0007669"/>
    <property type="project" value="UniProtKB-EC"/>
</dbReference>
<dbReference type="KEGG" id="kme:H0A61_01273"/>
<sequence>MLVEKSLKQFMDELASNAPVPGGGSVAALCGAVSSALASMVSALTVSNDKYLQVKGEMEGLLAASRKYIDFFSEQIDRDAEAFDRVMKAYKMPKSTEEEKAARSRAIQDSLKKAADVPMGVAEKALEAMEFARLAVEKGNKNAVTDGAVAAMMARTAVLSALYNVEINLASIKDETYKKGMYQRIRELREKAETKEKQILEAVVI</sequence>
<dbReference type="EC" id="3.5.4.9" evidence="2"/>
<protein>
    <submittedName>
        <fullName evidence="2">Methenyltetrahydrofolate cyclohydrolase</fullName>
        <ecNumber evidence="2">3.5.4.9</ecNumber>
    </submittedName>
</protein>
<dbReference type="InterPro" id="IPR036178">
    <property type="entry name" value="Formintransfe-cycloase-like_sf"/>
</dbReference>
<feature type="domain" description="Cyclodeaminase/cyclohydrolase" evidence="1">
    <location>
        <begin position="6"/>
        <end position="186"/>
    </location>
</feature>
<dbReference type="AlphaFoldDB" id="A0A8A0RMT7"/>
<keyword evidence="3" id="KW-1185">Reference proteome</keyword>
<dbReference type="RefSeq" id="WP_206709119.1">
    <property type="nucleotide sequence ID" value="NZ_CP059066.1"/>
</dbReference>
<evidence type="ECO:0000313" key="2">
    <source>
        <dbReference type="EMBL" id="QSQ08920.1"/>
    </source>
</evidence>
<proteinExistence type="predicted"/>
<gene>
    <name evidence="2" type="primary">fchA_2</name>
    <name evidence="2" type="ORF">H0A61_01273</name>
</gene>
<keyword evidence="2" id="KW-0378">Hydrolase</keyword>
<organism evidence="2 3">
    <name type="scientific">Koleobacter methoxysyntrophicus</name>
    <dbReference type="NCBI Taxonomy" id="2751313"/>
    <lineage>
        <taxon>Bacteria</taxon>
        <taxon>Bacillati</taxon>
        <taxon>Bacillota</taxon>
        <taxon>Clostridia</taxon>
        <taxon>Koleobacterales</taxon>
        <taxon>Koleobacteraceae</taxon>
        <taxon>Koleobacter</taxon>
    </lineage>
</organism>
<name>A0A8A0RMT7_9FIRM</name>
<dbReference type="EMBL" id="CP059066">
    <property type="protein sequence ID" value="QSQ08920.1"/>
    <property type="molecule type" value="Genomic_DNA"/>
</dbReference>